<comment type="caution">
    <text evidence="1">The sequence shown here is derived from an EMBL/GenBank/DDBJ whole genome shotgun (WGS) entry which is preliminary data.</text>
</comment>
<dbReference type="Proteomes" id="UP000214365">
    <property type="component" value="Unassembled WGS sequence"/>
</dbReference>
<sequence length="270" mass="31019">MTSLHNPLISALTTFYTLLVDLRYIPASTLILPSPQTQRHPRNSINHHAAAQNGFSKAAVQLACRLPYVTDEDYRLNYDTRSLCYLARVPNASGGNHDDDEAEAEAEVEGEGEDAWEFARDPTFQDRSDLWTETITEWKHFEDPEAWQTLSAIPMTSPQNPLYVWIRAFLTLQNIPFDDDILIPRKPEELGYPGNRADEEEMRARKKRVEDAERERGLKDVYVRCGWKIDTVMSVSVPVWEALEEARQRAGEGFRGEGFEQCKEEWKEGL</sequence>
<dbReference type="GeneID" id="31007720"/>
<gene>
    <name evidence="1" type="ORF">UA08_07964</name>
</gene>
<proteinExistence type="predicted"/>
<dbReference type="RefSeq" id="XP_020116940.1">
    <property type="nucleotide sequence ID" value="XM_020262872.1"/>
</dbReference>
<accession>A0A225AMK8</accession>
<protein>
    <submittedName>
        <fullName evidence="1">Uncharacterized protein</fullName>
    </submittedName>
</protein>
<name>A0A225AMK8_TALAT</name>
<evidence type="ECO:0000313" key="1">
    <source>
        <dbReference type="EMBL" id="OKL56819.1"/>
    </source>
</evidence>
<keyword evidence="2" id="KW-1185">Reference proteome</keyword>
<organism evidence="1 2">
    <name type="scientific">Talaromyces atroroseus</name>
    <dbReference type="NCBI Taxonomy" id="1441469"/>
    <lineage>
        <taxon>Eukaryota</taxon>
        <taxon>Fungi</taxon>
        <taxon>Dikarya</taxon>
        <taxon>Ascomycota</taxon>
        <taxon>Pezizomycotina</taxon>
        <taxon>Eurotiomycetes</taxon>
        <taxon>Eurotiomycetidae</taxon>
        <taxon>Eurotiales</taxon>
        <taxon>Trichocomaceae</taxon>
        <taxon>Talaromyces</taxon>
        <taxon>Talaromyces sect. Trachyspermi</taxon>
    </lineage>
</organism>
<dbReference type="OrthoDB" id="5416084at2759"/>
<reference evidence="1 2" key="1">
    <citation type="submission" date="2015-06" db="EMBL/GenBank/DDBJ databases">
        <title>Talaromyces atroroseus IBT 11181 draft genome.</title>
        <authorList>
            <person name="Rasmussen K.B."/>
            <person name="Rasmussen S."/>
            <person name="Petersen B."/>
            <person name="Sicheritz-Ponten T."/>
            <person name="Mortensen U.H."/>
            <person name="Thrane U."/>
        </authorList>
    </citation>
    <scope>NUCLEOTIDE SEQUENCE [LARGE SCALE GENOMIC DNA]</scope>
    <source>
        <strain evidence="1 2">IBT 11181</strain>
    </source>
</reference>
<evidence type="ECO:0000313" key="2">
    <source>
        <dbReference type="Proteomes" id="UP000214365"/>
    </source>
</evidence>
<dbReference type="AlphaFoldDB" id="A0A225AMK8"/>
<dbReference type="EMBL" id="LFMY01000013">
    <property type="protein sequence ID" value="OKL56819.1"/>
    <property type="molecule type" value="Genomic_DNA"/>
</dbReference>